<dbReference type="STRING" id="69293.ENSGACP00000014056"/>
<dbReference type="GO" id="GO:0006363">
    <property type="term" value="P:termination of RNA polymerase I transcription"/>
    <property type="evidence" value="ECO:0007669"/>
    <property type="project" value="TreeGrafter"/>
</dbReference>
<dbReference type="GO" id="GO:0005730">
    <property type="term" value="C:nucleolus"/>
    <property type="evidence" value="ECO:0007669"/>
    <property type="project" value="TreeGrafter"/>
</dbReference>
<reference evidence="2" key="1">
    <citation type="submission" date="2006-01" db="EMBL/GenBank/DDBJ databases">
        <authorList>
            <person name="Lindblad-Toh K."/>
            <person name="Mauceli E."/>
            <person name="Grabherr M."/>
            <person name="Chang J.L."/>
            <person name="Lander E.S."/>
        </authorList>
    </citation>
    <scope>NUCLEOTIDE SEQUENCE [LARGE SCALE GENOMIC DNA]</scope>
</reference>
<evidence type="ECO:0000313" key="2">
    <source>
        <dbReference type="Ensembl" id="ENSGACP00000014056.1"/>
    </source>
</evidence>
<protein>
    <submittedName>
        <fullName evidence="2">Uncharacterized protein</fullName>
    </submittedName>
</protein>
<dbReference type="AlphaFoldDB" id="G3P8Y2"/>
<dbReference type="InterPro" id="IPR053078">
    <property type="entry name" value="TTF1-like"/>
</dbReference>
<dbReference type="InParanoid" id="G3P8Y2"/>
<dbReference type="eggNOG" id="KOG0051">
    <property type="taxonomic scope" value="Eukaryota"/>
</dbReference>
<proteinExistence type="predicted"/>
<reference evidence="2" key="2">
    <citation type="submission" date="2024-04" db="UniProtKB">
        <authorList>
            <consortium name="Ensembl"/>
        </authorList>
    </citation>
    <scope>IDENTIFICATION</scope>
</reference>
<dbReference type="PANTHER" id="PTHR46760">
    <property type="entry name" value="TRANSCRIPTION TERMINATION FACTOR 1"/>
    <property type="match status" value="1"/>
</dbReference>
<evidence type="ECO:0000256" key="1">
    <source>
        <dbReference type="SAM" id="MobiDB-lite"/>
    </source>
</evidence>
<dbReference type="Bgee" id="ENSGACG00000010628">
    <property type="expression patterns" value="Expressed in embryo and 13 other cell types or tissues"/>
</dbReference>
<accession>G3P8Y2</accession>
<dbReference type="GO" id="GO:0003682">
    <property type="term" value="F:chromatin binding"/>
    <property type="evidence" value="ECO:0007669"/>
    <property type="project" value="TreeGrafter"/>
</dbReference>
<feature type="compositionally biased region" description="Polar residues" evidence="1">
    <location>
        <begin position="160"/>
        <end position="173"/>
    </location>
</feature>
<sequence length="173" mass="19397">MVVRASGPQAFRWSGLQMFDVLLCSRFSILRLKLTSAGTFTRGVEGIAAKIRLINTLYNMGVEDIADIDWEEVVRLVGKVTPVCVQRSFYRLKVSKVPNWISLSYGEIIDFLQLNVSPILQAKLQKASREESRGEAQGEDGFLLSDIVPSHDEDDDYMESDNSQLTFGQSGCR</sequence>
<feature type="region of interest" description="Disordered" evidence="1">
    <location>
        <begin position="130"/>
        <end position="173"/>
    </location>
</feature>
<dbReference type="PANTHER" id="PTHR46760:SF1">
    <property type="entry name" value="TRANSCRIPTION TERMINATION FACTOR 1"/>
    <property type="match status" value="1"/>
</dbReference>
<organism evidence="2">
    <name type="scientific">Gasterosteus aculeatus</name>
    <name type="common">Three-spined stickleback</name>
    <dbReference type="NCBI Taxonomy" id="69293"/>
    <lineage>
        <taxon>Eukaryota</taxon>
        <taxon>Metazoa</taxon>
        <taxon>Chordata</taxon>
        <taxon>Craniata</taxon>
        <taxon>Vertebrata</taxon>
        <taxon>Euteleostomi</taxon>
        <taxon>Actinopterygii</taxon>
        <taxon>Neopterygii</taxon>
        <taxon>Teleostei</taxon>
        <taxon>Neoteleostei</taxon>
        <taxon>Acanthomorphata</taxon>
        <taxon>Eupercaria</taxon>
        <taxon>Perciformes</taxon>
        <taxon>Cottioidei</taxon>
        <taxon>Gasterosteales</taxon>
        <taxon>Gasterosteidae</taxon>
        <taxon>Gasterosteus</taxon>
    </lineage>
</organism>
<name>G3P8Y2_GASAC</name>
<dbReference type="Ensembl" id="ENSGACT00000014081.1">
    <property type="protein sequence ID" value="ENSGACP00000014056.1"/>
    <property type="gene ID" value="ENSGACG00000010628.1"/>
</dbReference>